<dbReference type="Gene3D" id="3.40.50.300">
    <property type="entry name" value="P-loop containing nucleotide triphosphate hydrolases"/>
    <property type="match status" value="1"/>
</dbReference>
<keyword evidence="2" id="KW-1185">Reference proteome</keyword>
<dbReference type="PANTHER" id="PTHR43883">
    <property type="entry name" value="SLR0207 PROTEIN"/>
    <property type="match status" value="1"/>
</dbReference>
<dbReference type="InterPro" id="IPR027417">
    <property type="entry name" value="P-loop_NTPase"/>
</dbReference>
<proteinExistence type="predicted"/>
<dbReference type="Proteomes" id="UP000442707">
    <property type="component" value="Unassembled WGS sequence"/>
</dbReference>
<sequence>MRETHTAVVLFLGDRAYKLKKPVDLTFLDYTTVAARRAACEQEVALNRRFAPDVYLGVGELRAPDVDVPEPVVVMRRMPSERRLSLLVRQGVAVGDALRAVARLLATHHANAPRSREVDAQGTRDALSSRWEASFAQVRALSDEGTAPDGVEETERLVRRYLAGRKLLFDTRIEQGRVVDGHGDLLAEDIFCLDDGPRVLDCLEFDDTLRFVDGLDDAAFLAMDLEQLGAPEAAAFFLAEYREYSGDPAPPSLRHHYVAYRAFVRAKVSLIQARQGTPGAEAASRRLITTAVRHLRASAVGLTLVGGLPGSGKSTLSGALADRLGVTLLSSDRLRKELAGIPAEQSAAAPYGEGLYSPEWTSKTYAALLDRASALLSRGESVVLDATWSDAGEREAALRMAERTHADLVALHCQVPGDTMSARLASRAHGASDADLDVATAMAATEPPWPDAVSIDTSGSLEAAVVQALAVIRPYAADQAPVFRRPYMEPD</sequence>
<dbReference type="SUPFAM" id="SSF52540">
    <property type="entry name" value="P-loop containing nucleoside triphosphate hydrolases"/>
    <property type="match status" value="1"/>
</dbReference>
<accession>A0A6H9UPS4</accession>
<evidence type="ECO:0000313" key="1">
    <source>
        <dbReference type="EMBL" id="KAB1139880.1"/>
    </source>
</evidence>
<protein>
    <submittedName>
        <fullName evidence="1">AAA family ATPase</fullName>
    </submittedName>
</protein>
<dbReference type="RefSeq" id="WP_150958020.1">
    <property type="nucleotide sequence ID" value="NZ_VZRB01000051.1"/>
</dbReference>
<dbReference type="InterPro" id="IPR052732">
    <property type="entry name" value="Cell-binding_unc_protein"/>
</dbReference>
<gene>
    <name evidence="1" type="ORF">F7R91_38355</name>
</gene>
<evidence type="ECO:0000313" key="2">
    <source>
        <dbReference type="Proteomes" id="UP000442707"/>
    </source>
</evidence>
<organism evidence="1 2">
    <name type="scientific">Streptomyces luteolifulvus</name>
    <dbReference type="NCBI Taxonomy" id="2615112"/>
    <lineage>
        <taxon>Bacteria</taxon>
        <taxon>Bacillati</taxon>
        <taxon>Actinomycetota</taxon>
        <taxon>Actinomycetes</taxon>
        <taxon>Kitasatosporales</taxon>
        <taxon>Streptomycetaceae</taxon>
        <taxon>Streptomyces</taxon>
    </lineage>
</organism>
<dbReference type="EMBL" id="VZRB01000051">
    <property type="protein sequence ID" value="KAB1139880.1"/>
    <property type="molecule type" value="Genomic_DNA"/>
</dbReference>
<reference evidence="1 2" key="1">
    <citation type="submission" date="2019-09" db="EMBL/GenBank/DDBJ databases">
        <title>Screening of Novel Bioactive Compounds from Soil-Associated.</title>
        <authorList>
            <person name="Zhao S."/>
        </authorList>
    </citation>
    <scope>NUCLEOTIDE SEQUENCE [LARGE SCALE GENOMIC DNA]</scope>
    <source>
        <strain evidence="1 2">HIT-DPA4</strain>
    </source>
</reference>
<comment type="caution">
    <text evidence="1">The sequence shown here is derived from an EMBL/GenBank/DDBJ whole genome shotgun (WGS) entry which is preliminary data.</text>
</comment>
<name>A0A6H9UPS4_9ACTN</name>
<dbReference type="Pfam" id="PF13671">
    <property type="entry name" value="AAA_33"/>
    <property type="match status" value="1"/>
</dbReference>
<dbReference type="AlphaFoldDB" id="A0A6H9UPS4"/>
<dbReference type="PANTHER" id="PTHR43883:SF1">
    <property type="entry name" value="GLUCONOKINASE"/>
    <property type="match status" value="1"/>
</dbReference>
<dbReference type="InterPro" id="IPR011009">
    <property type="entry name" value="Kinase-like_dom_sf"/>
</dbReference>
<dbReference type="SUPFAM" id="SSF56112">
    <property type="entry name" value="Protein kinase-like (PK-like)"/>
    <property type="match status" value="1"/>
</dbReference>